<evidence type="ECO:0000313" key="2">
    <source>
        <dbReference type="Proteomes" id="UP000003480"/>
    </source>
</evidence>
<accession>I4G3U3</accession>
<reference evidence="1 2" key="1">
    <citation type="submission" date="2012-04" db="EMBL/GenBank/DDBJ databases">
        <authorList>
            <person name="Genoscope - CEA"/>
        </authorList>
    </citation>
    <scope>NUCLEOTIDE SEQUENCE [LARGE SCALE GENOMIC DNA]</scope>
    <source>
        <strain evidence="1 2">9443</strain>
    </source>
</reference>
<evidence type="ECO:0000313" key="1">
    <source>
        <dbReference type="EMBL" id="CCI02604.1"/>
    </source>
</evidence>
<name>I4G3U3_MICAE</name>
<proteinExistence type="predicted"/>
<organism evidence="1 2">
    <name type="scientific">Microcystis aeruginosa PCC 9443</name>
    <dbReference type="NCBI Taxonomy" id="1160281"/>
    <lineage>
        <taxon>Bacteria</taxon>
        <taxon>Bacillati</taxon>
        <taxon>Cyanobacteriota</taxon>
        <taxon>Cyanophyceae</taxon>
        <taxon>Oscillatoriophycideae</taxon>
        <taxon>Chroococcales</taxon>
        <taxon>Microcystaceae</taxon>
        <taxon>Microcystis</taxon>
    </lineage>
</organism>
<dbReference type="RefSeq" id="WP_004159915.1">
    <property type="nucleotide sequence ID" value="NZ_HE972982.1"/>
</dbReference>
<protein>
    <submittedName>
        <fullName evidence="1">Uncharacterized protein</fullName>
    </submittedName>
</protein>
<dbReference type="Proteomes" id="UP000003480">
    <property type="component" value="Unassembled WGS sequence"/>
</dbReference>
<dbReference type="AlphaFoldDB" id="I4G3U3"/>
<dbReference type="EMBL" id="CAIJ01000284">
    <property type="protein sequence ID" value="CCI02604.1"/>
    <property type="molecule type" value="Genomic_DNA"/>
</dbReference>
<sequence>MIYCVNYRIITEYASATEWQLFTEYGENERTLSELEELSNARERVTNSYS</sequence>
<dbReference type="HOGENOM" id="CLU_3119746_0_0_3"/>
<gene>
    <name evidence="1" type="ORF">MICAC_3540003</name>
</gene>
<comment type="caution">
    <text evidence="1">The sequence shown here is derived from an EMBL/GenBank/DDBJ whole genome shotgun (WGS) entry which is preliminary data.</text>
</comment>